<evidence type="ECO:0000313" key="4">
    <source>
        <dbReference type="Proteomes" id="UP001516023"/>
    </source>
</evidence>
<keyword evidence="1" id="KW-0175">Coiled coil</keyword>
<feature type="chain" id="PRO_5044806702" evidence="2">
    <location>
        <begin position="21"/>
        <end position="250"/>
    </location>
</feature>
<name>A0ABD3NH56_9STRA</name>
<evidence type="ECO:0000256" key="1">
    <source>
        <dbReference type="SAM" id="Coils"/>
    </source>
</evidence>
<keyword evidence="4" id="KW-1185">Reference proteome</keyword>
<dbReference type="AlphaFoldDB" id="A0ABD3NH56"/>
<dbReference type="Proteomes" id="UP001516023">
    <property type="component" value="Unassembled WGS sequence"/>
</dbReference>
<organism evidence="3 4">
    <name type="scientific">Cyclotella cryptica</name>
    <dbReference type="NCBI Taxonomy" id="29204"/>
    <lineage>
        <taxon>Eukaryota</taxon>
        <taxon>Sar</taxon>
        <taxon>Stramenopiles</taxon>
        <taxon>Ochrophyta</taxon>
        <taxon>Bacillariophyta</taxon>
        <taxon>Coscinodiscophyceae</taxon>
        <taxon>Thalassiosirophycidae</taxon>
        <taxon>Stephanodiscales</taxon>
        <taxon>Stephanodiscaceae</taxon>
        <taxon>Cyclotella</taxon>
    </lineage>
</organism>
<keyword evidence="2" id="KW-0732">Signal</keyword>
<proteinExistence type="predicted"/>
<feature type="coiled-coil region" evidence="1">
    <location>
        <begin position="139"/>
        <end position="166"/>
    </location>
</feature>
<accession>A0ABD3NH56</accession>
<evidence type="ECO:0000313" key="3">
    <source>
        <dbReference type="EMBL" id="KAL3775351.1"/>
    </source>
</evidence>
<gene>
    <name evidence="3" type="ORF">HJC23_003194</name>
</gene>
<protein>
    <submittedName>
        <fullName evidence="3">Uncharacterized protein</fullName>
    </submittedName>
</protein>
<sequence>MKISGIIVLATIVGTDPVSAFVPSPAQSSTSNNASRLTTSAVDAAISIDPTYVIASVGAAVSAIGGAAIAFGKKGDEKNDSSVNVVKAIAEPEPIDVSIPYDAAASLAYDSYAKSSSKKVDFKQFQSLYYEQMVAEVKAKVQERKINEMKLVFEAMENEASGIQKQIDALFSAPESVVDSPVSAAAAEASPTSVAAAKGVDLSIDYNSAAKLAYASSDKSSDFEAFRKVYEADTVAMVAAKIHTGNEYTK</sequence>
<comment type="caution">
    <text evidence="3">The sequence shown here is derived from an EMBL/GenBank/DDBJ whole genome shotgun (WGS) entry which is preliminary data.</text>
</comment>
<evidence type="ECO:0000256" key="2">
    <source>
        <dbReference type="SAM" id="SignalP"/>
    </source>
</evidence>
<reference evidence="3 4" key="1">
    <citation type="journal article" date="2020" name="G3 (Bethesda)">
        <title>Improved Reference Genome for Cyclotella cryptica CCMP332, a Model for Cell Wall Morphogenesis, Salinity Adaptation, and Lipid Production in Diatoms (Bacillariophyta).</title>
        <authorList>
            <person name="Roberts W.R."/>
            <person name="Downey K.M."/>
            <person name="Ruck E.C."/>
            <person name="Traller J.C."/>
            <person name="Alverson A.J."/>
        </authorList>
    </citation>
    <scope>NUCLEOTIDE SEQUENCE [LARGE SCALE GENOMIC DNA]</scope>
    <source>
        <strain evidence="3 4">CCMP332</strain>
    </source>
</reference>
<feature type="signal peptide" evidence="2">
    <location>
        <begin position="1"/>
        <end position="20"/>
    </location>
</feature>
<dbReference type="EMBL" id="JABMIG020000543">
    <property type="protein sequence ID" value="KAL3775351.1"/>
    <property type="molecule type" value="Genomic_DNA"/>
</dbReference>